<protein>
    <recommendedName>
        <fullName evidence="2">Trehalose 6-phosphate phosphatase</fullName>
        <ecNumber evidence="2">3.1.3.12</ecNumber>
    </recommendedName>
</protein>
<evidence type="ECO:0000256" key="1">
    <source>
        <dbReference type="ARBA" id="ARBA00022801"/>
    </source>
</evidence>
<organism evidence="3 4">
    <name type="scientific">Candidatus Methylophosphatis roskildensis</name>
    <dbReference type="NCBI Taxonomy" id="2899263"/>
    <lineage>
        <taxon>Bacteria</taxon>
        <taxon>Pseudomonadati</taxon>
        <taxon>Pseudomonadota</taxon>
        <taxon>Betaproteobacteria</taxon>
        <taxon>Nitrosomonadales</taxon>
        <taxon>Sterolibacteriaceae</taxon>
        <taxon>Candidatus Methylophosphatis</taxon>
    </lineage>
</organism>
<dbReference type="InterPro" id="IPR036412">
    <property type="entry name" value="HAD-like_sf"/>
</dbReference>
<comment type="caution">
    <text evidence="3">The sequence shown here is derived from an EMBL/GenBank/DDBJ whole genome shotgun (WGS) entry which is preliminary data.</text>
</comment>
<dbReference type="EMBL" id="JADJEV010000004">
    <property type="protein sequence ID" value="MBK6974521.1"/>
    <property type="molecule type" value="Genomic_DNA"/>
</dbReference>
<dbReference type="Gene3D" id="3.40.50.1000">
    <property type="entry name" value="HAD superfamily/HAD-like"/>
    <property type="match status" value="1"/>
</dbReference>
<dbReference type="AlphaFoldDB" id="A0A9D7E127"/>
<dbReference type="Gene3D" id="3.30.70.1020">
    <property type="entry name" value="Trehalose-6-phosphate phosphatase related protein, domain 2"/>
    <property type="match status" value="1"/>
</dbReference>
<reference evidence="3" key="1">
    <citation type="submission" date="2020-10" db="EMBL/GenBank/DDBJ databases">
        <title>Connecting structure to function with the recovery of over 1000 high-quality activated sludge metagenome-assembled genomes encoding full-length rRNA genes using long-read sequencing.</title>
        <authorList>
            <person name="Singleton C.M."/>
            <person name="Petriglieri F."/>
            <person name="Kristensen J.M."/>
            <person name="Kirkegaard R.H."/>
            <person name="Michaelsen T.Y."/>
            <person name="Andersen M.H."/>
            <person name="Karst S.M."/>
            <person name="Dueholm M.S."/>
            <person name="Nielsen P.H."/>
            <person name="Albertsen M."/>
        </authorList>
    </citation>
    <scope>NUCLEOTIDE SEQUENCE</scope>
    <source>
        <strain evidence="3">Bjer_18-Q3-R1-45_BAT3C.347</strain>
    </source>
</reference>
<dbReference type="InterPro" id="IPR003337">
    <property type="entry name" value="Trehalose_PPase"/>
</dbReference>
<dbReference type="PANTHER" id="PTHR43768">
    <property type="entry name" value="TREHALOSE 6-PHOSPHATE PHOSPHATASE"/>
    <property type="match status" value="1"/>
</dbReference>
<dbReference type="PANTHER" id="PTHR43768:SF3">
    <property type="entry name" value="TREHALOSE 6-PHOSPHATE PHOSPHATASE"/>
    <property type="match status" value="1"/>
</dbReference>
<keyword evidence="1 2" id="KW-0378">Hydrolase</keyword>
<dbReference type="GO" id="GO:0004805">
    <property type="term" value="F:trehalose-phosphatase activity"/>
    <property type="evidence" value="ECO:0007669"/>
    <property type="project" value="UniProtKB-EC"/>
</dbReference>
<dbReference type="NCBIfam" id="TIGR00685">
    <property type="entry name" value="T6PP"/>
    <property type="match status" value="1"/>
</dbReference>
<comment type="function">
    <text evidence="2">Removes the phosphate from trehalose 6-phosphate to produce free trehalose.</text>
</comment>
<evidence type="ECO:0000313" key="3">
    <source>
        <dbReference type="EMBL" id="MBK6974521.1"/>
    </source>
</evidence>
<gene>
    <name evidence="3" type="primary">otsB</name>
    <name evidence="3" type="ORF">IPH26_16785</name>
</gene>
<comment type="catalytic activity">
    <reaction evidence="2">
        <text>alpha,alpha-trehalose 6-phosphate + H2O = alpha,alpha-trehalose + phosphate</text>
        <dbReference type="Rhea" id="RHEA:23420"/>
        <dbReference type="ChEBI" id="CHEBI:15377"/>
        <dbReference type="ChEBI" id="CHEBI:16551"/>
        <dbReference type="ChEBI" id="CHEBI:43474"/>
        <dbReference type="ChEBI" id="CHEBI:58429"/>
        <dbReference type="EC" id="3.1.3.12"/>
    </reaction>
</comment>
<name>A0A9D7E127_9PROT</name>
<comment type="similarity">
    <text evidence="2">Belongs to the trehalose phosphatase family.</text>
</comment>
<dbReference type="GO" id="GO:0005992">
    <property type="term" value="P:trehalose biosynthetic process"/>
    <property type="evidence" value="ECO:0007669"/>
    <property type="project" value="InterPro"/>
</dbReference>
<dbReference type="InterPro" id="IPR044651">
    <property type="entry name" value="OTSB-like"/>
</dbReference>
<accession>A0A9D7E127</accession>
<comment type="pathway">
    <text evidence="2">Glycan biosynthesis; trehalose biosynthesis.</text>
</comment>
<evidence type="ECO:0000313" key="4">
    <source>
        <dbReference type="Proteomes" id="UP000807785"/>
    </source>
</evidence>
<sequence length="277" mass="30207">MDDGERWRAARRIPPIGWHRERHHRLYSEDEMIDRPPAQLNPQGIALFLDFDGTLVRFDRPDQSLPVVDARLKSLLVELLGALDGALAVVSGRALDTLEGLLAPLRLAAAGEHGSQWRMAPNAPRQSIDVSASLRTMPAACQALLARFPGVRLEVKPHSLVLHFHGQPALRDELAQAVGQLCLPDTGMALLHARGMVEIKSADVDKGVAVTRFMGHTPFAGRTPVYVGDDVSDERAFAAINALGGISVKVGAGPSHARFRLDDDRAVREWLGELLRA</sequence>
<comment type="cofactor">
    <cofactor evidence="2">
        <name>Mg(2+)</name>
        <dbReference type="ChEBI" id="CHEBI:18420"/>
    </cofactor>
</comment>
<dbReference type="Proteomes" id="UP000807785">
    <property type="component" value="Unassembled WGS sequence"/>
</dbReference>
<keyword evidence="2" id="KW-0479">Metal-binding</keyword>
<keyword evidence="2" id="KW-0460">Magnesium</keyword>
<evidence type="ECO:0000256" key="2">
    <source>
        <dbReference type="RuleBase" id="RU361117"/>
    </source>
</evidence>
<dbReference type="EC" id="3.1.3.12" evidence="2"/>
<dbReference type="GO" id="GO:0046872">
    <property type="term" value="F:metal ion binding"/>
    <property type="evidence" value="ECO:0007669"/>
    <property type="project" value="UniProtKB-KW"/>
</dbReference>
<dbReference type="Pfam" id="PF02358">
    <property type="entry name" value="Trehalose_PPase"/>
    <property type="match status" value="1"/>
</dbReference>
<proteinExistence type="inferred from homology"/>
<dbReference type="InterPro" id="IPR023214">
    <property type="entry name" value="HAD_sf"/>
</dbReference>
<dbReference type="SUPFAM" id="SSF56784">
    <property type="entry name" value="HAD-like"/>
    <property type="match status" value="1"/>
</dbReference>